<feature type="region of interest" description="Domain II" evidence="6">
    <location>
        <begin position="62"/>
        <end position="139"/>
    </location>
</feature>
<dbReference type="GO" id="GO:0005737">
    <property type="term" value="C:cytoplasm"/>
    <property type="evidence" value="ECO:0007669"/>
    <property type="project" value="UniProtKB-SubCell"/>
</dbReference>
<dbReference type="Proteomes" id="UP000290815">
    <property type="component" value="Chromosome"/>
</dbReference>
<dbReference type="InterPro" id="IPR000085">
    <property type="entry name" value="RuvA"/>
</dbReference>
<keyword evidence="4 6" id="KW-0233">DNA recombination</keyword>
<dbReference type="GO" id="GO:0006310">
    <property type="term" value="P:DNA recombination"/>
    <property type="evidence" value="ECO:0007669"/>
    <property type="project" value="UniProtKB-UniRule"/>
</dbReference>
<dbReference type="Pfam" id="PF14520">
    <property type="entry name" value="HHH_5"/>
    <property type="match status" value="1"/>
</dbReference>
<dbReference type="GO" id="GO:0006281">
    <property type="term" value="P:DNA repair"/>
    <property type="evidence" value="ECO:0007669"/>
    <property type="project" value="UniProtKB-UniRule"/>
</dbReference>
<dbReference type="InterPro" id="IPR013849">
    <property type="entry name" value="DNA_helicase_Holl-junc_RuvA_I"/>
</dbReference>
<sequence length="197" mass="23033">MILYKFGEIVYKNKNNLILESYGTGYLVNVAQEHRFTIGQKMKLFLYEYKTDYYQNTYGFKDFKERLLFIDLLTIDKVGPKIAINLLEKGWLEVATSIVSEEWQTLASCPFVTDKTARFICVELKEKWSKLIQVKAETQAKQNNLNELNLTLTTLGFKKHQIDLAMQKIKETDNLEKMIEDSIQIIADEQQKNVQTQ</sequence>
<evidence type="ECO:0000259" key="7">
    <source>
        <dbReference type="Pfam" id="PF01330"/>
    </source>
</evidence>
<comment type="caution">
    <text evidence="6">Lacks conserved residue(s) required for the propagation of feature annotation.</text>
</comment>
<dbReference type="Gene3D" id="1.10.150.20">
    <property type="entry name" value="5' to 3' exonuclease, C-terminal subdomain"/>
    <property type="match status" value="1"/>
</dbReference>
<dbReference type="AlphaFoldDB" id="A0A449AWF7"/>
<evidence type="ECO:0000256" key="3">
    <source>
        <dbReference type="ARBA" id="ARBA00023125"/>
    </source>
</evidence>
<evidence type="ECO:0000256" key="5">
    <source>
        <dbReference type="ARBA" id="ARBA00023204"/>
    </source>
</evidence>
<evidence type="ECO:0000256" key="4">
    <source>
        <dbReference type="ARBA" id="ARBA00023172"/>
    </source>
</evidence>
<keyword evidence="5 6" id="KW-0234">DNA repair</keyword>
<comment type="domain">
    <text evidence="6">Has three domains with a flexible linker between the domains II and III and assumes an 'L' shape. Domain III is highly mobile and contacts RuvB.</text>
</comment>
<dbReference type="GO" id="GO:0000400">
    <property type="term" value="F:four-way junction DNA binding"/>
    <property type="evidence" value="ECO:0007669"/>
    <property type="project" value="UniProtKB-UniRule"/>
</dbReference>
<keyword evidence="8" id="KW-0067">ATP-binding</keyword>
<evidence type="ECO:0000256" key="1">
    <source>
        <dbReference type="ARBA" id="ARBA00022490"/>
    </source>
</evidence>
<dbReference type="HAMAP" id="MF_00031">
    <property type="entry name" value="DNA_HJ_migration_RuvA"/>
    <property type="match status" value="1"/>
</dbReference>
<dbReference type="GO" id="GO:0005524">
    <property type="term" value="F:ATP binding"/>
    <property type="evidence" value="ECO:0007669"/>
    <property type="project" value="InterPro"/>
</dbReference>
<feature type="domain" description="DNA helicase Holliday junction RuvA type" evidence="7">
    <location>
        <begin position="1"/>
        <end position="59"/>
    </location>
</feature>
<keyword evidence="1 6" id="KW-0963">Cytoplasm</keyword>
<keyword evidence="8" id="KW-0378">Hydrolase</keyword>
<keyword evidence="9" id="KW-1185">Reference proteome</keyword>
<accession>A0A449AWF7</accession>
<keyword evidence="8" id="KW-0347">Helicase</keyword>
<evidence type="ECO:0000313" key="9">
    <source>
        <dbReference type="Proteomes" id="UP000290815"/>
    </source>
</evidence>
<dbReference type="NCBIfam" id="TIGR00084">
    <property type="entry name" value="ruvA"/>
    <property type="match status" value="1"/>
</dbReference>
<keyword evidence="8" id="KW-0547">Nucleotide-binding</keyword>
<evidence type="ECO:0000256" key="6">
    <source>
        <dbReference type="HAMAP-Rule" id="MF_00031"/>
    </source>
</evidence>
<dbReference type="KEGG" id="mgly:NCTC10194_00643"/>
<evidence type="ECO:0000256" key="2">
    <source>
        <dbReference type="ARBA" id="ARBA00022763"/>
    </source>
</evidence>
<keyword evidence="2 6" id="KW-0227">DNA damage</keyword>
<gene>
    <name evidence="6 8" type="primary">ruvA</name>
    <name evidence="8" type="ORF">NCTC10194_00643</name>
</gene>
<comment type="subcellular location">
    <subcellularLocation>
        <location evidence="6">Cytoplasm</location>
    </subcellularLocation>
</comment>
<dbReference type="SUPFAM" id="SSF47781">
    <property type="entry name" value="RuvA domain 2-like"/>
    <property type="match status" value="1"/>
</dbReference>
<evidence type="ECO:0000313" key="8">
    <source>
        <dbReference type="EMBL" id="VEU70987.1"/>
    </source>
</evidence>
<comment type="similarity">
    <text evidence="6">Belongs to the RuvA family.</text>
</comment>
<dbReference type="RefSeq" id="WP_027333442.1">
    <property type="nucleotide sequence ID" value="NZ_LR215024.1"/>
</dbReference>
<dbReference type="GO" id="GO:0048476">
    <property type="term" value="C:Holliday junction resolvase complex"/>
    <property type="evidence" value="ECO:0007669"/>
    <property type="project" value="UniProtKB-UniRule"/>
</dbReference>
<dbReference type="Pfam" id="PF01330">
    <property type="entry name" value="RuvA_N"/>
    <property type="match status" value="1"/>
</dbReference>
<organism evidence="8 9">
    <name type="scientific">Mycoplasmopsis glycophila</name>
    <dbReference type="NCBI Taxonomy" id="171285"/>
    <lineage>
        <taxon>Bacteria</taxon>
        <taxon>Bacillati</taxon>
        <taxon>Mycoplasmatota</taxon>
        <taxon>Mycoplasmoidales</taxon>
        <taxon>Metamycoplasmataceae</taxon>
        <taxon>Mycoplasmopsis</taxon>
    </lineage>
</organism>
<feature type="region of interest" description="Domain III" evidence="6">
    <location>
        <begin position="143"/>
        <end position="197"/>
    </location>
</feature>
<dbReference type="Gene3D" id="2.40.50.140">
    <property type="entry name" value="Nucleic acid-binding proteins"/>
    <property type="match status" value="1"/>
</dbReference>
<dbReference type="GO" id="GO:0009378">
    <property type="term" value="F:four-way junction helicase activity"/>
    <property type="evidence" value="ECO:0007669"/>
    <property type="project" value="InterPro"/>
</dbReference>
<comment type="function">
    <text evidence="6">The RuvA-RuvB-RuvC complex processes Holliday junction (HJ) DNA during genetic recombination and DNA repair, while the RuvA-RuvB complex plays an important role in the rescue of blocked DNA replication forks via replication fork reversal (RFR). RuvA specifically binds to HJ cruciform DNA, conferring on it an open structure. The RuvB hexamer acts as an ATP-dependent pump, pulling dsDNA into and through the RuvAB complex. HJ branch migration allows RuvC to scan DNA until it finds its consensus sequence, where it cleaves and resolves the cruciform DNA.</text>
</comment>
<dbReference type="EMBL" id="LR215024">
    <property type="protein sequence ID" value="VEU70987.1"/>
    <property type="molecule type" value="Genomic_DNA"/>
</dbReference>
<dbReference type="GO" id="GO:0016787">
    <property type="term" value="F:hydrolase activity"/>
    <property type="evidence" value="ECO:0007669"/>
    <property type="project" value="UniProtKB-KW"/>
</dbReference>
<proteinExistence type="inferred from homology"/>
<reference evidence="8 9" key="1">
    <citation type="submission" date="2019-01" db="EMBL/GenBank/DDBJ databases">
        <authorList>
            <consortium name="Pathogen Informatics"/>
        </authorList>
    </citation>
    <scope>NUCLEOTIDE SEQUENCE [LARGE SCALE GENOMIC DNA]</scope>
    <source>
        <strain evidence="8 9">NCTC10194</strain>
    </source>
</reference>
<dbReference type="InterPro" id="IPR012340">
    <property type="entry name" value="NA-bd_OB-fold"/>
</dbReference>
<dbReference type="InterPro" id="IPR010994">
    <property type="entry name" value="RuvA_2-like"/>
</dbReference>
<keyword evidence="3 6" id="KW-0238">DNA-binding</keyword>
<protein>
    <recommendedName>
        <fullName evidence="6">Holliday junction branch migration complex subunit RuvA</fullName>
    </recommendedName>
</protein>
<comment type="subunit">
    <text evidence="6">Homotetramer. Forms an RuvA(8)-RuvB(12)-Holliday junction (HJ) complex. HJ DNA is sandwiched between 2 RuvA tetramers; dsDNA enters through RuvA and exits via RuvB. An RuvB hexamer assembles on each DNA strand where it exits the tetramer. Each RuvB hexamer is contacted by two RuvA subunits (via domain III) on 2 adjacent RuvB subunits; this complex drives branch migration. In the full resolvosome a probable DNA-RuvA(4)-RuvB(12)-RuvC(2) complex forms which resolves the HJ.</text>
</comment>
<name>A0A449AWF7_9BACT</name>